<dbReference type="PROSITE" id="PS50039">
    <property type="entry name" value="FORK_HEAD_3"/>
    <property type="match status" value="1"/>
</dbReference>
<dbReference type="SMART" id="SM00339">
    <property type="entry name" value="FH"/>
    <property type="match status" value="1"/>
</dbReference>
<dbReference type="InterPro" id="IPR036388">
    <property type="entry name" value="WH-like_DNA-bd_sf"/>
</dbReference>
<dbReference type="SUPFAM" id="SSF46785">
    <property type="entry name" value="Winged helix' DNA-binding domain"/>
    <property type="match status" value="1"/>
</dbReference>
<sequence length="400" mass="43763">MSDSPGVEWLPAYSPGPPRHSPLGPIPRFLYEDVQPLCLQQENNNKEIEEKLNANKIKHPKPAYSYASMIRLAISSSPNGKMTLNEIYNYICNAFPYYKEAGKGWMNSIRHNLSLNKCFMKVARSKDDPGKGSYWAMDSSYKMAEVTPRRRRSLRMAPYSPECSSNSSGDTSLAPGISTVPTPPATPTTPTAPNTPTSISPVAVKEESVIKEETDSKHTDDALSALMNEELIADVDVSRERWWWSGARRHVCVLRHATLTDDYGNFRDERADDCDCPVDDALAQAESIPNPALSTPGSLSTQLTMAGTLAQGPMTPPALPTQSLIQGIISPTTIQGQSLQLPTQTQMPLTMIKSEPLPQTIGIARGQLSTQPMPQSPLSTPPILPTQEVAAVPTWHIPSL</sequence>
<dbReference type="AlphaFoldDB" id="A0AAV1K2A5"/>
<keyword evidence="4 5" id="KW-0539">Nucleus</keyword>
<feature type="compositionally biased region" description="Low complexity" evidence="6">
    <location>
        <begin position="188"/>
        <end position="197"/>
    </location>
</feature>
<dbReference type="InterPro" id="IPR036390">
    <property type="entry name" value="WH_DNA-bd_sf"/>
</dbReference>
<evidence type="ECO:0000256" key="3">
    <source>
        <dbReference type="ARBA" id="ARBA00023163"/>
    </source>
</evidence>
<keyword evidence="1" id="KW-0805">Transcription regulation</keyword>
<dbReference type="Gene3D" id="1.10.10.10">
    <property type="entry name" value="Winged helix-like DNA-binding domain superfamily/Winged helix DNA-binding domain"/>
    <property type="match status" value="1"/>
</dbReference>
<organism evidence="8 9">
    <name type="scientific">Leptosia nina</name>
    <dbReference type="NCBI Taxonomy" id="320188"/>
    <lineage>
        <taxon>Eukaryota</taxon>
        <taxon>Metazoa</taxon>
        <taxon>Ecdysozoa</taxon>
        <taxon>Arthropoda</taxon>
        <taxon>Hexapoda</taxon>
        <taxon>Insecta</taxon>
        <taxon>Pterygota</taxon>
        <taxon>Neoptera</taxon>
        <taxon>Endopterygota</taxon>
        <taxon>Lepidoptera</taxon>
        <taxon>Glossata</taxon>
        <taxon>Ditrysia</taxon>
        <taxon>Papilionoidea</taxon>
        <taxon>Pieridae</taxon>
        <taxon>Pierinae</taxon>
        <taxon>Leptosia</taxon>
    </lineage>
</organism>
<dbReference type="Pfam" id="PF00250">
    <property type="entry name" value="Forkhead"/>
    <property type="match status" value="1"/>
</dbReference>
<dbReference type="GO" id="GO:0005634">
    <property type="term" value="C:nucleus"/>
    <property type="evidence" value="ECO:0007669"/>
    <property type="project" value="UniProtKB-SubCell"/>
</dbReference>
<dbReference type="GO" id="GO:0000981">
    <property type="term" value="F:DNA-binding transcription factor activity, RNA polymerase II-specific"/>
    <property type="evidence" value="ECO:0007669"/>
    <property type="project" value="TreeGrafter"/>
</dbReference>
<accession>A0AAV1K2A5</accession>
<feature type="domain" description="Fork-head" evidence="7">
    <location>
        <begin position="61"/>
        <end position="153"/>
    </location>
</feature>
<evidence type="ECO:0000313" key="8">
    <source>
        <dbReference type="EMBL" id="CAK1554543.1"/>
    </source>
</evidence>
<dbReference type="FunFam" id="1.10.10.10:FF:000135">
    <property type="entry name" value="forkhead box protein G1"/>
    <property type="match status" value="1"/>
</dbReference>
<dbReference type="PRINTS" id="PR00053">
    <property type="entry name" value="FORKHEAD"/>
</dbReference>
<comment type="caution">
    <text evidence="8">The sequence shown here is derived from an EMBL/GenBank/DDBJ whole genome shotgun (WGS) entry which is preliminary data.</text>
</comment>
<evidence type="ECO:0000259" key="7">
    <source>
        <dbReference type="PROSITE" id="PS50039"/>
    </source>
</evidence>
<protein>
    <recommendedName>
        <fullName evidence="7">Fork-head domain-containing protein</fullName>
    </recommendedName>
</protein>
<gene>
    <name evidence="8" type="ORF">LNINA_LOCUS13450</name>
</gene>
<dbReference type="EMBL" id="CAVLEF010000278">
    <property type="protein sequence ID" value="CAK1554543.1"/>
    <property type="molecule type" value="Genomic_DNA"/>
</dbReference>
<feature type="DNA-binding region" description="Fork-head" evidence="5">
    <location>
        <begin position="61"/>
        <end position="153"/>
    </location>
</feature>
<evidence type="ECO:0000256" key="4">
    <source>
        <dbReference type="ARBA" id="ARBA00023242"/>
    </source>
</evidence>
<dbReference type="InterPro" id="IPR045912">
    <property type="entry name" value="FOXJ2/3-like"/>
</dbReference>
<dbReference type="Proteomes" id="UP001497472">
    <property type="component" value="Unassembled WGS sequence"/>
</dbReference>
<dbReference type="GO" id="GO:0000978">
    <property type="term" value="F:RNA polymerase II cis-regulatory region sequence-specific DNA binding"/>
    <property type="evidence" value="ECO:0007669"/>
    <property type="project" value="TreeGrafter"/>
</dbReference>
<keyword evidence="3" id="KW-0804">Transcription</keyword>
<proteinExistence type="predicted"/>
<evidence type="ECO:0000256" key="1">
    <source>
        <dbReference type="ARBA" id="ARBA00023015"/>
    </source>
</evidence>
<dbReference type="InterPro" id="IPR001766">
    <property type="entry name" value="Fork_head_dom"/>
</dbReference>
<keyword evidence="2 5" id="KW-0238">DNA-binding</keyword>
<name>A0AAV1K2A5_9NEOP</name>
<feature type="region of interest" description="Disordered" evidence="6">
    <location>
        <begin position="158"/>
        <end position="199"/>
    </location>
</feature>
<evidence type="ECO:0000313" key="9">
    <source>
        <dbReference type="Proteomes" id="UP001497472"/>
    </source>
</evidence>
<evidence type="ECO:0000256" key="6">
    <source>
        <dbReference type="SAM" id="MobiDB-lite"/>
    </source>
</evidence>
<reference evidence="8 9" key="1">
    <citation type="submission" date="2023-11" db="EMBL/GenBank/DDBJ databases">
        <authorList>
            <person name="Okamura Y."/>
        </authorList>
    </citation>
    <scope>NUCLEOTIDE SEQUENCE [LARGE SCALE GENOMIC DNA]</scope>
</reference>
<keyword evidence="9" id="KW-1185">Reference proteome</keyword>
<comment type="subcellular location">
    <subcellularLocation>
        <location evidence="5">Nucleus</location>
    </subcellularLocation>
</comment>
<evidence type="ECO:0000256" key="2">
    <source>
        <dbReference type="ARBA" id="ARBA00023125"/>
    </source>
</evidence>
<feature type="compositionally biased region" description="Polar residues" evidence="6">
    <location>
        <begin position="162"/>
        <end position="171"/>
    </location>
</feature>
<dbReference type="CDD" id="cd20024">
    <property type="entry name" value="FH_FOXJ2-like"/>
    <property type="match status" value="1"/>
</dbReference>
<dbReference type="PANTHER" id="PTHR46078:SF2">
    <property type="entry name" value="FORK-HEAD DOMAIN-CONTAINING PROTEIN"/>
    <property type="match status" value="1"/>
</dbReference>
<dbReference type="PANTHER" id="PTHR46078">
    <property type="entry name" value="FORKHEAD BOX PROTEIN J2 FAMILY MEMBER"/>
    <property type="match status" value="1"/>
</dbReference>
<evidence type="ECO:0000256" key="5">
    <source>
        <dbReference type="PROSITE-ProRule" id="PRU00089"/>
    </source>
</evidence>